<dbReference type="PANTHER" id="PTHR41368:SF1">
    <property type="entry name" value="PROTEIN YGHO"/>
    <property type="match status" value="1"/>
</dbReference>
<organism evidence="1 2">
    <name type="scientific">Sorlinia euscelidii</name>
    <dbReference type="NCBI Taxonomy" id="3081148"/>
    <lineage>
        <taxon>Bacteria</taxon>
        <taxon>Pseudomonadati</taxon>
        <taxon>Pseudomonadota</taxon>
        <taxon>Alphaproteobacteria</taxon>
        <taxon>Acetobacterales</taxon>
        <taxon>Acetobacteraceae</taxon>
        <taxon>Sorlinia</taxon>
    </lineage>
</organism>
<evidence type="ECO:0000313" key="1">
    <source>
        <dbReference type="EMBL" id="MEE8659625.1"/>
    </source>
</evidence>
<keyword evidence="2" id="KW-1185">Reference proteome</keyword>
<reference evidence="1 2" key="1">
    <citation type="submission" date="2023-10" db="EMBL/GenBank/DDBJ databases">
        <title>Sorlinia euscelidii gen. nov., sp. nov., an acetic acid bacteria isolated from the gut of Euscelidius variegatus emitter.</title>
        <authorList>
            <person name="Michoud G."/>
            <person name="Marasco R."/>
            <person name="Seferji K."/>
            <person name="Gonella E."/>
            <person name="Garuglieri E."/>
            <person name="Alma A."/>
            <person name="Mapelli F."/>
            <person name="Borin S."/>
            <person name="Daffonchio D."/>
            <person name="Crotti E."/>
        </authorList>
    </citation>
    <scope>NUCLEOTIDE SEQUENCE [LARGE SCALE GENOMIC DNA]</scope>
    <source>
        <strain evidence="1 2">EV16P</strain>
    </source>
</reference>
<sequence length="431" mass="48487">MFKTRTGLHQLAEKGETLFEKSVTPVAQREAHPANHPAGISSDRTQAVTIRSVTTRKDRALFIKLPRLLYQGMASYTPPLDIEQRDLLDPGKAPIFRHASVRYFIAWRGARPVGRIAAIVDYVATARWEERIGLFGALDAEADESVIRALLDAARAWLRENGMVQMRGPVTLNCHGESGVMVSGQDEAPMIATPWHPPHLHRMMERIGLKKEMDLLTFRLDLKQDYDFSSLFPQGFAPGSGRYEDISISRLSKRQIAAQGEVLRALYNDAWADTYNFVPMQAHEMRTMIKALRPVLRPEHYVQIDQNGAPVAMALVVPNIFDLTRDIGPQPSPLGWVKLAARIMTHRCESARVILLGVSHLVRGTMLGALLPPLAISELLSRRNKLPYRYVELGWILETNTPMLNLVERFVTQPNKTHRIYAESLAGPPRS</sequence>
<protein>
    <submittedName>
        <fullName evidence="1">N-acetyltransferase domain-containing protein</fullName>
    </submittedName>
</protein>
<dbReference type="Proteomes" id="UP001312908">
    <property type="component" value="Unassembled WGS sequence"/>
</dbReference>
<dbReference type="InterPro" id="IPR039968">
    <property type="entry name" value="BcerS-like"/>
</dbReference>
<dbReference type="RefSeq" id="WP_394820404.1">
    <property type="nucleotide sequence ID" value="NZ_JAWJZY010000006.1"/>
</dbReference>
<dbReference type="SUPFAM" id="SSF55729">
    <property type="entry name" value="Acyl-CoA N-acyltransferases (Nat)"/>
    <property type="match status" value="1"/>
</dbReference>
<dbReference type="PANTHER" id="PTHR41368">
    <property type="entry name" value="PROTEIN YGHO"/>
    <property type="match status" value="1"/>
</dbReference>
<dbReference type="InterPro" id="IPR016181">
    <property type="entry name" value="Acyl_CoA_acyltransferase"/>
</dbReference>
<gene>
    <name evidence="1" type="ORF">DOFOFD_11505</name>
</gene>
<dbReference type="Gene3D" id="3.40.630.30">
    <property type="match status" value="1"/>
</dbReference>
<proteinExistence type="predicted"/>
<accession>A0ABU7U7M3</accession>
<comment type="caution">
    <text evidence="1">The sequence shown here is derived from an EMBL/GenBank/DDBJ whole genome shotgun (WGS) entry which is preliminary data.</text>
</comment>
<name>A0ABU7U7M3_9PROT</name>
<evidence type="ECO:0000313" key="2">
    <source>
        <dbReference type="Proteomes" id="UP001312908"/>
    </source>
</evidence>
<dbReference type="EMBL" id="JAWJZY010000006">
    <property type="protein sequence ID" value="MEE8659625.1"/>
    <property type="molecule type" value="Genomic_DNA"/>
</dbReference>